<dbReference type="AlphaFoldDB" id="L0NE87"/>
<dbReference type="Gene3D" id="2.30.30.240">
    <property type="entry name" value="PRC-barrel domain"/>
    <property type="match status" value="1"/>
</dbReference>
<dbReference type="KEGG" id="rht:NT26_1661"/>
<dbReference type="PANTHER" id="PTHR36505:SF1">
    <property type="entry name" value="BLR1072 PROTEIN"/>
    <property type="match status" value="1"/>
</dbReference>
<sequence length="447" mass="48796">MKMIYVAALMAGTALVPANALAQQTPATSNNQNNSAVQSTRPDAAATRVQAHIQRALQALDNDDIQAARQAVQEARGQLNQQAQNRPEGTRSNSVAQIRQPLQEAEQALAQQNSQQAEEALGRVEEQMANMDRQRRNATGEADVVVEDQASILVDVPEPDVTVQQANPRVSVQQQQPEITVHQPAPTVTVNIPQPQITVRMPEPDVQVSQSQPEVQVEQGEPQVQVSESQPQVRRQGNQGQEQANVQLQRSGEPVVQMQRSEQEPEIRYTAEEAQVRVNRAEGEPEVRFEQGERQTAGNHNRQAAEERQARNEDGDEVDRQNTAAISEGSARDDANSAVAAGSSREVSLTVANIKDYDIVGANGNELGDIEEVVNVDNRLYAVVTSGGFLGLGENRAAVPLSALHVTDQETLEAPNVTERQIEGMENFQSDRYQALPDDHPVTLGAR</sequence>
<feature type="domain" description="PRC-barrel" evidence="3">
    <location>
        <begin position="350"/>
        <end position="403"/>
    </location>
</feature>
<feature type="compositionally biased region" description="Low complexity" evidence="1">
    <location>
        <begin position="218"/>
        <end position="236"/>
    </location>
</feature>
<keyword evidence="5" id="KW-1185">Reference proteome</keyword>
<evidence type="ECO:0000259" key="3">
    <source>
        <dbReference type="Pfam" id="PF05239"/>
    </source>
</evidence>
<dbReference type="Pfam" id="PF05239">
    <property type="entry name" value="PRC"/>
    <property type="match status" value="1"/>
</dbReference>
<feature type="compositionally biased region" description="Polar residues" evidence="1">
    <location>
        <begin position="78"/>
        <end position="95"/>
    </location>
</feature>
<feature type="signal peptide" evidence="2">
    <location>
        <begin position="1"/>
        <end position="22"/>
    </location>
</feature>
<protein>
    <recommendedName>
        <fullName evidence="3">PRC-barrel domain-containing protein</fullName>
    </recommendedName>
</protein>
<feature type="region of interest" description="Disordered" evidence="1">
    <location>
        <begin position="26"/>
        <end position="46"/>
    </location>
</feature>
<feature type="region of interest" description="Disordered" evidence="1">
    <location>
        <begin position="218"/>
        <end position="345"/>
    </location>
</feature>
<dbReference type="EMBL" id="FO082820">
    <property type="protein sequence ID" value="CCF19385.1"/>
    <property type="molecule type" value="Genomic_DNA"/>
</dbReference>
<reference evidence="4 5" key="1">
    <citation type="journal article" date="2013" name="Genome Biol. Evol.">
        <title>Life in an arsenic-containing gold mine: genome and physiology of the autotrophic arsenite-oxidizing bacterium rhizobium sp. NT-26.</title>
        <authorList>
            <person name="Andres J."/>
            <person name="Arsene-Ploetze F."/>
            <person name="Barbe V."/>
            <person name="Brochier-Armanet C."/>
            <person name="Cleiss-Arnold J."/>
            <person name="Coppee J.Y."/>
            <person name="Dillies M.A."/>
            <person name="Geist"/>
            <person name="L"/>
            <person name="Joublin A."/>
            <person name="Koechler S."/>
            <person name="Lassalle F."/>
            <person name="Marchal M."/>
            <person name="Medigue C."/>
            <person name="Muller D."/>
            <person name="Nesme X."/>
            <person name="Plewniak F."/>
            <person name="Proux C."/>
            <person name="Ramirez-Bahena M.H."/>
            <person name="Schenowitz C."/>
            <person name="Sismeiro O."/>
            <person name="Vallenet D."/>
            <person name="Santini J.M."/>
            <person name="Bertin P.N."/>
        </authorList>
    </citation>
    <scope>NUCLEOTIDE SEQUENCE [LARGE SCALE GENOMIC DNA]</scope>
    <source>
        <strain evidence="4 5">NT-26</strain>
    </source>
</reference>
<evidence type="ECO:0000313" key="5">
    <source>
        <dbReference type="Proteomes" id="UP000010792"/>
    </source>
</evidence>
<dbReference type="InterPro" id="IPR027275">
    <property type="entry name" value="PRC-brl_dom"/>
</dbReference>
<dbReference type="STRING" id="1125847.NT26_1661"/>
<feature type="compositionally biased region" description="Polar residues" evidence="1">
    <location>
        <begin position="237"/>
        <end position="250"/>
    </location>
</feature>
<dbReference type="RefSeq" id="WP_052638273.1">
    <property type="nucleotide sequence ID" value="NZ_FO082820.1"/>
</dbReference>
<feature type="compositionally biased region" description="Basic and acidic residues" evidence="1">
    <location>
        <begin position="303"/>
        <end position="313"/>
    </location>
</feature>
<gene>
    <name evidence="4" type="ORF">NT26_1661</name>
</gene>
<name>L0NE87_9HYPH</name>
<evidence type="ECO:0000256" key="1">
    <source>
        <dbReference type="SAM" id="MobiDB-lite"/>
    </source>
</evidence>
<evidence type="ECO:0000313" key="4">
    <source>
        <dbReference type="EMBL" id="CCF19385.1"/>
    </source>
</evidence>
<evidence type="ECO:0000256" key="2">
    <source>
        <dbReference type="SAM" id="SignalP"/>
    </source>
</evidence>
<feature type="compositionally biased region" description="Polar residues" evidence="1">
    <location>
        <begin position="26"/>
        <end position="41"/>
    </location>
</feature>
<dbReference type="SUPFAM" id="SSF50346">
    <property type="entry name" value="PRC-barrel domain"/>
    <property type="match status" value="1"/>
</dbReference>
<dbReference type="PANTHER" id="PTHR36505">
    <property type="entry name" value="BLR1072 PROTEIN"/>
    <property type="match status" value="1"/>
</dbReference>
<feature type="compositionally biased region" description="Basic and acidic residues" evidence="1">
    <location>
        <begin position="261"/>
        <end position="293"/>
    </location>
</feature>
<accession>L0NE87</accession>
<dbReference type="InterPro" id="IPR011033">
    <property type="entry name" value="PRC_barrel-like_sf"/>
</dbReference>
<feature type="region of interest" description="Disordered" evidence="1">
    <location>
        <begin position="69"/>
        <end position="95"/>
    </location>
</feature>
<feature type="chain" id="PRO_5003946673" description="PRC-barrel domain-containing protein" evidence="2">
    <location>
        <begin position="23"/>
        <end position="447"/>
    </location>
</feature>
<keyword evidence="2" id="KW-0732">Signal</keyword>
<dbReference type="OrthoDB" id="8287480at2"/>
<proteinExistence type="predicted"/>
<dbReference type="Proteomes" id="UP000010792">
    <property type="component" value="Chromosome"/>
</dbReference>
<organism evidence="4 5">
    <name type="scientific">Pseudorhizobium banfieldiae</name>
    <dbReference type="NCBI Taxonomy" id="1125847"/>
    <lineage>
        <taxon>Bacteria</taxon>
        <taxon>Pseudomonadati</taxon>
        <taxon>Pseudomonadota</taxon>
        <taxon>Alphaproteobacteria</taxon>
        <taxon>Hyphomicrobiales</taxon>
        <taxon>Rhizobiaceae</taxon>
        <taxon>Rhizobium/Agrobacterium group</taxon>
        <taxon>Pseudorhizobium</taxon>
    </lineage>
</organism>